<evidence type="ECO:0000256" key="1">
    <source>
        <dbReference type="ARBA" id="ARBA00000085"/>
    </source>
</evidence>
<evidence type="ECO:0000313" key="14">
    <source>
        <dbReference type="Proteomes" id="UP000655868"/>
    </source>
</evidence>
<keyword evidence="5" id="KW-0808">Transferase</keyword>
<keyword evidence="14" id="KW-1185">Reference proteome</keyword>
<feature type="transmembrane region" description="Helical" evidence="11">
    <location>
        <begin position="12"/>
        <end position="30"/>
    </location>
</feature>
<organism evidence="13 14">
    <name type="scientific">Antrihabitans stalagmiti</name>
    <dbReference type="NCBI Taxonomy" id="2799499"/>
    <lineage>
        <taxon>Bacteria</taxon>
        <taxon>Bacillati</taxon>
        <taxon>Actinomycetota</taxon>
        <taxon>Actinomycetes</taxon>
        <taxon>Mycobacteriales</taxon>
        <taxon>Nocardiaceae</taxon>
        <taxon>Antrihabitans</taxon>
    </lineage>
</organism>
<dbReference type="Pfam" id="PF00512">
    <property type="entry name" value="HisKA"/>
    <property type="match status" value="1"/>
</dbReference>
<dbReference type="PANTHER" id="PTHR45436">
    <property type="entry name" value="SENSOR HISTIDINE KINASE YKOH"/>
    <property type="match status" value="1"/>
</dbReference>
<feature type="transmembrane region" description="Helical" evidence="11">
    <location>
        <begin position="143"/>
        <end position="163"/>
    </location>
</feature>
<proteinExistence type="predicted"/>
<gene>
    <name evidence="13" type="ORF">JGU71_17285</name>
</gene>
<feature type="domain" description="Histidine kinase" evidence="12">
    <location>
        <begin position="228"/>
        <end position="438"/>
    </location>
</feature>
<dbReference type="Proteomes" id="UP000655868">
    <property type="component" value="Unassembled WGS sequence"/>
</dbReference>
<dbReference type="InterPro" id="IPR003661">
    <property type="entry name" value="HisK_dim/P_dom"/>
</dbReference>
<evidence type="ECO:0000256" key="4">
    <source>
        <dbReference type="ARBA" id="ARBA00022553"/>
    </source>
</evidence>
<evidence type="ECO:0000256" key="11">
    <source>
        <dbReference type="SAM" id="Phobius"/>
    </source>
</evidence>
<dbReference type="SUPFAM" id="SSF55874">
    <property type="entry name" value="ATPase domain of HSP90 chaperone/DNA topoisomerase II/histidine kinase"/>
    <property type="match status" value="1"/>
</dbReference>
<evidence type="ECO:0000256" key="5">
    <source>
        <dbReference type="ARBA" id="ARBA00022679"/>
    </source>
</evidence>
<keyword evidence="6 11" id="KW-0812">Transmembrane</keyword>
<dbReference type="SMART" id="SM00387">
    <property type="entry name" value="HATPase_c"/>
    <property type="match status" value="1"/>
</dbReference>
<dbReference type="Gene3D" id="6.10.340.10">
    <property type="match status" value="1"/>
</dbReference>
<dbReference type="PROSITE" id="PS50109">
    <property type="entry name" value="HIS_KIN"/>
    <property type="match status" value="1"/>
</dbReference>
<evidence type="ECO:0000259" key="12">
    <source>
        <dbReference type="PROSITE" id="PS50109"/>
    </source>
</evidence>
<dbReference type="Pfam" id="PF02518">
    <property type="entry name" value="HATPase_c"/>
    <property type="match status" value="1"/>
</dbReference>
<keyword evidence="4" id="KW-0597">Phosphoprotein</keyword>
<dbReference type="EC" id="2.7.13.3" evidence="3"/>
<keyword evidence="7 13" id="KW-0418">Kinase</keyword>
<evidence type="ECO:0000256" key="8">
    <source>
        <dbReference type="ARBA" id="ARBA00022989"/>
    </source>
</evidence>
<comment type="caution">
    <text evidence="13">The sequence shown here is derived from an EMBL/GenBank/DDBJ whole genome shotgun (WGS) entry which is preliminary data.</text>
</comment>
<dbReference type="EMBL" id="JAEMNV010000005">
    <property type="protein sequence ID" value="MBJ8340647.1"/>
    <property type="molecule type" value="Genomic_DNA"/>
</dbReference>
<evidence type="ECO:0000256" key="6">
    <source>
        <dbReference type="ARBA" id="ARBA00022692"/>
    </source>
</evidence>
<dbReference type="AlphaFoldDB" id="A0A934NSS3"/>
<dbReference type="GO" id="GO:0000155">
    <property type="term" value="F:phosphorelay sensor kinase activity"/>
    <property type="evidence" value="ECO:0007669"/>
    <property type="project" value="InterPro"/>
</dbReference>
<keyword evidence="10 11" id="KW-0472">Membrane</keyword>
<dbReference type="CDD" id="cd00082">
    <property type="entry name" value="HisKA"/>
    <property type="match status" value="1"/>
</dbReference>
<sequence length="444" mass="46895">MTRTYSLRARVAAATALGATIIVVALGFIVSQAIERNNLQQIDQRLETVSKLVLLNADIAVRVLSVLGPSNDLALTFRNADDSVGGTTSVELPALADGSRTVDVDGTPYRVFTTTVERPAEQKVSLGLPAEEAARATADQRRYVVAAGALAIAASGGLGWIFGGRAVRPIVELTRRISAGQPQPATRTGGVREADELGDALTAMLQRVDDAQADTTAALTTARDFAAASAHELRTPLTAMRTDIEVLRTLDLDDAQRTEILDDLARTQGRVEATLAALERLASGELASDSDYSDTDVVEICDIAAQDAMRHFPDLTVRVDAEQALIMRGLSAGLRLAVDNALSNAARHGRAHNVVITAARRTDDAIVVTVDDDGIGVPESERTAVFERFYRGASAAKSGSGLGLALVAQQAQLHGGRAYFDVSPLGGARLVLELSASRPPTSPR</sequence>
<evidence type="ECO:0000256" key="9">
    <source>
        <dbReference type="ARBA" id="ARBA00023012"/>
    </source>
</evidence>
<name>A0A934NSS3_9NOCA</name>
<reference evidence="13" key="1">
    <citation type="submission" date="2020-12" db="EMBL/GenBank/DDBJ databases">
        <title>Antrihabitans popcorni sp. nov. and Antrihabitans auranticaus sp. nov., isolated from a larva cave.</title>
        <authorList>
            <person name="Lee S.D."/>
            <person name="Kim I.S."/>
        </authorList>
    </citation>
    <scope>NUCLEOTIDE SEQUENCE</scope>
    <source>
        <strain evidence="13">YC3-6</strain>
    </source>
</reference>
<dbReference type="CDD" id="cd00075">
    <property type="entry name" value="HATPase"/>
    <property type="match status" value="1"/>
</dbReference>
<protein>
    <recommendedName>
        <fullName evidence="3">histidine kinase</fullName>
        <ecNumber evidence="3">2.7.13.3</ecNumber>
    </recommendedName>
</protein>
<dbReference type="SUPFAM" id="SSF47384">
    <property type="entry name" value="Homodimeric domain of signal transducing histidine kinase"/>
    <property type="match status" value="1"/>
</dbReference>
<evidence type="ECO:0000256" key="7">
    <source>
        <dbReference type="ARBA" id="ARBA00022777"/>
    </source>
</evidence>
<dbReference type="PRINTS" id="PR00344">
    <property type="entry name" value="BCTRLSENSOR"/>
</dbReference>
<evidence type="ECO:0000256" key="3">
    <source>
        <dbReference type="ARBA" id="ARBA00012438"/>
    </source>
</evidence>
<comment type="catalytic activity">
    <reaction evidence="1">
        <text>ATP + protein L-histidine = ADP + protein N-phospho-L-histidine.</text>
        <dbReference type="EC" id="2.7.13.3"/>
    </reaction>
</comment>
<dbReference type="Gene3D" id="3.30.565.10">
    <property type="entry name" value="Histidine kinase-like ATPase, C-terminal domain"/>
    <property type="match status" value="1"/>
</dbReference>
<dbReference type="GO" id="GO:0005886">
    <property type="term" value="C:plasma membrane"/>
    <property type="evidence" value="ECO:0007669"/>
    <property type="project" value="UniProtKB-SubCell"/>
</dbReference>
<evidence type="ECO:0000256" key="2">
    <source>
        <dbReference type="ARBA" id="ARBA00004236"/>
    </source>
</evidence>
<dbReference type="Gene3D" id="1.10.287.130">
    <property type="match status" value="1"/>
</dbReference>
<dbReference type="InterPro" id="IPR005467">
    <property type="entry name" value="His_kinase_dom"/>
</dbReference>
<dbReference type="PANTHER" id="PTHR45436:SF5">
    <property type="entry name" value="SENSOR HISTIDINE KINASE TRCS"/>
    <property type="match status" value="1"/>
</dbReference>
<evidence type="ECO:0000313" key="13">
    <source>
        <dbReference type="EMBL" id="MBJ8340647.1"/>
    </source>
</evidence>
<dbReference type="InterPro" id="IPR004358">
    <property type="entry name" value="Sig_transdc_His_kin-like_C"/>
</dbReference>
<dbReference type="InterPro" id="IPR036890">
    <property type="entry name" value="HATPase_C_sf"/>
</dbReference>
<dbReference type="InterPro" id="IPR036097">
    <property type="entry name" value="HisK_dim/P_sf"/>
</dbReference>
<dbReference type="InterPro" id="IPR050428">
    <property type="entry name" value="TCS_sensor_his_kinase"/>
</dbReference>
<dbReference type="SMART" id="SM00388">
    <property type="entry name" value="HisKA"/>
    <property type="match status" value="1"/>
</dbReference>
<comment type="subcellular location">
    <subcellularLocation>
        <location evidence="2">Cell membrane</location>
    </subcellularLocation>
</comment>
<dbReference type="InterPro" id="IPR003594">
    <property type="entry name" value="HATPase_dom"/>
</dbReference>
<dbReference type="RefSeq" id="WP_199705520.1">
    <property type="nucleotide sequence ID" value="NZ_JAEMNV010000005.1"/>
</dbReference>
<keyword evidence="8 11" id="KW-1133">Transmembrane helix</keyword>
<evidence type="ECO:0000256" key="10">
    <source>
        <dbReference type="ARBA" id="ARBA00023136"/>
    </source>
</evidence>
<keyword evidence="9" id="KW-0902">Two-component regulatory system</keyword>
<accession>A0A934NSS3</accession>